<gene>
    <name evidence="1" type="ORF">PR048_013156</name>
</gene>
<protein>
    <recommendedName>
        <fullName evidence="3">Secreted protein</fullName>
    </recommendedName>
</protein>
<evidence type="ECO:0000313" key="1">
    <source>
        <dbReference type="EMBL" id="KAJ8886942.1"/>
    </source>
</evidence>
<reference evidence="1 2" key="1">
    <citation type="submission" date="2023-02" db="EMBL/GenBank/DDBJ databases">
        <title>LHISI_Scaffold_Assembly.</title>
        <authorList>
            <person name="Stuart O.P."/>
            <person name="Cleave R."/>
            <person name="Magrath M.J.L."/>
            <person name="Mikheyev A.S."/>
        </authorList>
    </citation>
    <scope>NUCLEOTIDE SEQUENCE [LARGE SCALE GENOMIC DNA]</scope>
    <source>
        <strain evidence="1">Daus_M_001</strain>
        <tissue evidence="1">Leg muscle</tissue>
    </source>
</reference>
<proteinExistence type="predicted"/>
<evidence type="ECO:0008006" key="3">
    <source>
        <dbReference type="Google" id="ProtNLM"/>
    </source>
</evidence>
<evidence type="ECO:0000313" key="2">
    <source>
        <dbReference type="Proteomes" id="UP001159363"/>
    </source>
</evidence>
<accession>A0ABQ9HRU5</accession>
<comment type="caution">
    <text evidence="1">The sequence shown here is derived from an EMBL/GenBank/DDBJ whole genome shotgun (WGS) entry which is preliminary data.</text>
</comment>
<dbReference type="EMBL" id="JARBHB010000004">
    <property type="protein sequence ID" value="KAJ8886942.1"/>
    <property type="molecule type" value="Genomic_DNA"/>
</dbReference>
<name>A0ABQ9HRU5_9NEOP</name>
<dbReference type="Proteomes" id="UP001159363">
    <property type="component" value="Chromosome X"/>
</dbReference>
<sequence>MLGLFVFTTRGPVMGRLWLVRGATSGPAMVLGACQLLANSLPAWHPTYEAAPGCKGKGNGRSPRKHANERHCSARLPHVKIREQPHRETNPVRLCGRRVVRPLHLQKKVPSDIFLGGAAGSPHFSFTTRTTNSIRSFPLQPYRLSFSFKPRQEKGHQVTGLSFFQIVFFTLSPFTRMGEKEYFQLFVMGCANSMLAGSSLTRNGGKSSHPTGPIKFGRTLLAQTIITEAVGCHQPMTTVTISYVDRRVDVNERFGHRSLRVRLEANNHHLG</sequence>
<organism evidence="1 2">
    <name type="scientific">Dryococelus australis</name>
    <dbReference type="NCBI Taxonomy" id="614101"/>
    <lineage>
        <taxon>Eukaryota</taxon>
        <taxon>Metazoa</taxon>
        <taxon>Ecdysozoa</taxon>
        <taxon>Arthropoda</taxon>
        <taxon>Hexapoda</taxon>
        <taxon>Insecta</taxon>
        <taxon>Pterygota</taxon>
        <taxon>Neoptera</taxon>
        <taxon>Polyneoptera</taxon>
        <taxon>Phasmatodea</taxon>
        <taxon>Verophasmatodea</taxon>
        <taxon>Anareolatae</taxon>
        <taxon>Phasmatidae</taxon>
        <taxon>Eurycanthinae</taxon>
        <taxon>Dryococelus</taxon>
    </lineage>
</organism>
<keyword evidence="2" id="KW-1185">Reference proteome</keyword>